<dbReference type="Proteomes" id="UP000199529">
    <property type="component" value="Unassembled WGS sequence"/>
</dbReference>
<dbReference type="STRING" id="418495.SAMN05216215_106534"/>
<reference evidence="3" key="1">
    <citation type="submission" date="2016-10" db="EMBL/GenBank/DDBJ databases">
        <authorList>
            <person name="Varghese N."/>
            <person name="Submissions S."/>
        </authorList>
    </citation>
    <scope>NUCLEOTIDE SEQUENCE [LARGE SCALE GENOMIC DNA]</scope>
    <source>
        <strain evidence="3">CGMCC 4.3530</strain>
    </source>
</reference>
<keyword evidence="2" id="KW-0238">DNA-binding</keyword>
<dbReference type="RefSeq" id="WP_093276668.1">
    <property type="nucleotide sequence ID" value="NZ_FNOK01000065.1"/>
</dbReference>
<dbReference type="InterPro" id="IPR029016">
    <property type="entry name" value="GAF-like_dom_sf"/>
</dbReference>
<name>A0A1H3SIK8_9PSEU</name>
<dbReference type="OrthoDB" id="3190266at2"/>
<proteinExistence type="predicted"/>
<dbReference type="GO" id="GO:0003677">
    <property type="term" value="F:DNA binding"/>
    <property type="evidence" value="ECO:0007669"/>
    <property type="project" value="UniProtKB-KW"/>
</dbReference>
<organism evidence="2 3">
    <name type="scientific">Saccharopolyspora shandongensis</name>
    <dbReference type="NCBI Taxonomy" id="418495"/>
    <lineage>
        <taxon>Bacteria</taxon>
        <taxon>Bacillati</taxon>
        <taxon>Actinomycetota</taxon>
        <taxon>Actinomycetes</taxon>
        <taxon>Pseudonocardiales</taxon>
        <taxon>Pseudonocardiaceae</taxon>
        <taxon>Saccharopolyspora</taxon>
    </lineage>
</organism>
<accession>A0A1H3SIK8</accession>
<dbReference type="Gene3D" id="1.10.10.2840">
    <property type="entry name" value="PucR C-terminal helix-turn-helix domain"/>
    <property type="match status" value="1"/>
</dbReference>
<dbReference type="PANTHER" id="PTHR33744">
    <property type="entry name" value="CARBOHYDRATE DIACID REGULATOR"/>
    <property type="match status" value="1"/>
</dbReference>
<evidence type="ECO:0000313" key="2">
    <source>
        <dbReference type="EMBL" id="SDZ37557.1"/>
    </source>
</evidence>
<dbReference type="InterPro" id="IPR025736">
    <property type="entry name" value="PucR_C-HTH_dom"/>
</dbReference>
<protein>
    <submittedName>
        <fullName evidence="2">DNA-binding transcriptional regulator, PucR family</fullName>
    </submittedName>
</protein>
<dbReference type="InterPro" id="IPR051448">
    <property type="entry name" value="CdaR-like_regulators"/>
</dbReference>
<evidence type="ECO:0000313" key="3">
    <source>
        <dbReference type="Proteomes" id="UP000199529"/>
    </source>
</evidence>
<dbReference type="InterPro" id="IPR042070">
    <property type="entry name" value="PucR_C-HTH_sf"/>
</dbReference>
<dbReference type="Gene3D" id="3.30.450.40">
    <property type="match status" value="1"/>
</dbReference>
<dbReference type="Pfam" id="PF13556">
    <property type="entry name" value="HTH_30"/>
    <property type="match status" value="1"/>
</dbReference>
<sequence length="519" mass="55657">MLDIRALVERVGPTLLRTVVSPEPTVCVGDVVIAEPDEPPTAAGGDLVLGVAVADREQAERLARACGAQGAAAVLLKPPISADDAVAAAAEEAGVALVEVRPGTGWAQLVWLIRAALGGTGIEEADARGGTGVGDLFRLADAVADVVDAPVTIEDAHSQVLAYSARQDLTDPARVSTIMGRKQPDEVLAKFRARGTFRQLSKGSSAIFVPAQQDGTLPRLVVPIRMGGELLGSMWAVVPGEVSEERSTAFADTAPLVALQLLRWRAVADAERRRSAEQVRLLLEGGEGWRVAVNELAVPNEAHRVVAIEMPSSAGPAEGHRLAMWEWITRGIGRRPLVTEIGTMLYALVPDRAGAGGWPDLREALMSHDAAPRPLIAVGNPVAVADLPQSRAQAEELVGLLRTGQLRDRVAVYENNWHLVVLSRMAGASTDAGVGSLGPLPVLREHDRTQGTEYLATLHAWLRHPGDPRQASRELRVHPNTFRYRMKRLTQLVDIDLESPNVRAALFVQLLADRWAQHG</sequence>
<evidence type="ECO:0000259" key="1">
    <source>
        <dbReference type="Pfam" id="PF13556"/>
    </source>
</evidence>
<gene>
    <name evidence="2" type="ORF">SAMN05216215_106534</name>
</gene>
<keyword evidence="3" id="KW-1185">Reference proteome</keyword>
<feature type="domain" description="PucR C-terminal helix-turn-helix" evidence="1">
    <location>
        <begin position="454"/>
        <end position="512"/>
    </location>
</feature>
<dbReference type="PANTHER" id="PTHR33744:SF17">
    <property type="entry name" value="CONSERVED PROTEIN"/>
    <property type="match status" value="1"/>
</dbReference>
<dbReference type="EMBL" id="FNOK01000065">
    <property type="protein sequence ID" value="SDZ37557.1"/>
    <property type="molecule type" value="Genomic_DNA"/>
</dbReference>
<dbReference type="AlphaFoldDB" id="A0A1H3SIK8"/>